<reference evidence="1 2" key="1">
    <citation type="submission" date="2014-02" db="EMBL/GenBank/DDBJ databases">
        <title>Single nucleus genome sequencing reveals high similarity among nuclei of an endomycorrhizal fungus.</title>
        <authorList>
            <person name="Lin K."/>
            <person name="Geurts R."/>
            <person name="Zhang Z."/>
            <person name="Limpens E."/>
            <person name="Saunders D.G."/>
            <person name="Mu D."/>
            <person name="Pang E."/>
            <person name="Cao H."/>
            <person name="Cha H."/>
            <person name="Lin T."/>
            <person name="Zhou Q."/>
            <person name="Shang Y."/>
            <person name="Li Y."/>
            <person name="Ivanov S."/>
            <person name="Sharma T."/>
            <person name="Velzen R.V."/>
            <person name="Ruijter N.D."/>
            <person name="Aanen D.K."/>
            <person name="Win J."/>
            <person name="Kamoun S."/>
            <person name="Bisseling T."/>
            <person name="Huang S."/>
        </authorList>
    </citation>
    <scope>NUCLEOTIDE SEQUENCE [LARGE SCALE GENOMIC DNA]</scope>
    <source>
        <strain evidence="2">DAOM197198w</strain>
    </source>
</reference>
<organism evidence="1 2">
    <name type="scientific">Rhizophagus irregularis (strain DAOM 197198w)</name>
    <name type="common">Glomus intraradices</name>
    <dbReference type="NCBI Taxonomy" id="1432141"/>
    <lineage>
        <taxon>Eukaryota</taxon>
        <taxon>Fungi</taxon>
        <taxon>Fungi incertae sedis</taxon>
        <taxon>Mucoromycota</taxon>
        <taxon>Glomeromycotina</taxon>
        <taxon>Glomeromycetes</taxon>
        <taxon>Glomerales</taxon>
        <taxon>Glomeraceae</taxon>
        <taxon>Rhizophagus</taxon>
    </lineage>
</organism>
<gene>
    <name evidence="1" type="ORF">RirG_022180</name>
</gene>
<dbReference type="Proteomes" id="UP000022910">
    <property type="component" value="Unassembled WGS sequence"/>
</dbReference>
<dbReference type="AlphaFoldDB" id="A0A015KDG5"/>
<comment type="caution">
    <text evidence="1">The sequence shown here is derived from an EMBL/GenBank/DDBJ whole genome shotgun (WGS) entry which is preliminary data.</text>
</comment>
<sequence length="65" mass="7596">MCKYVTTDMEKMMKKIVEMALTKNKAQVQEQLDGVENKIQERIRGIENKIQDLVNIIESMYGNCE</sequence>
<protein>
    <submittedName>
        <fullName evidence="1">Uncharacterized protein</fullName>
    </submittedName>
</protein>
<evidence type="ECO:0000313" key="2">
    <source>
        <dbReference type="Proteomes" id="UP000022910"/>
    </source>
</evidence>
<dbReference type="EMBL" id="JEMT01010578">
    <property type="protein sequence ID" value="EXX77620.1"/>
    <property type="molecule type" value="Genomic_DNA"/>
</dbReference>
<evidence type="ECO:0000313" key="1">
    <source>
        <dbReference type="EMBL" id="EXX77620.1"/>
    </source>
</evidence>
<name>A0A015KDG5_RHIIW</name>
<dbReference type="HOGENOM" id="CLU_2850873_0_0_1"/>
<keyword evidence="2" id="KW-1185">Reference proteome</keyword>
<accession>A0A015KDG5</accession>
<proteinExistence type="predicted"/>